<dbReference type="Proteomes" id="UP000475325">
    <property type="component" value="Unassembled WGS sequence"/>
</dbReference>
<evidence type="ECO:0000313" key="3">
    <source>
        <dbReference type="Proteomes" id="UP000475325"/>
    </source>
</evidence>
<proteinExistence type="predicted"/>
<accession>A0A7C8J5U7</accession>
<name>A0A7C8J5U7_ORBOL</name>
<evidence type="ECO:0000313" key="2">
    <source>
        <dbReference type="EMBL" id="KAF3096445.1"/>
    </source>
</evidence>
<dbReference type="AlphaFoldDB" id="A0A7C8J5U7"/>
<protein>
    <submittedName>
        <fullName evidence="2">Uncharacterized protein</fullName>
    </submittedName>
</protein>
<comment type="caution">
    <text evidence="2">The sequence shown here is derived from an EMBL/GenBank/DDBJ whole genome shotgun (WGS) entry which is preliminary data.</text>
</comment>
<sequence length="128" mass="14615">MVSQFQQTDSEKTVQESDQEFENAIQREEVSSTCDRFKFPEWLPAAIDDVLLAEDMGRWQPTKSGVGLEVWATHSTIVLPLANIWVQGRNSQNSRCKCVQTSWWMDSKRLLEAGGAAESGYYLWRVPT</sequence>
<gene>
    <name evidence="2" type="ORF">TWF102_006714</name>
</gene>
<organism evidence="2 3">
    <name type="scientific">Orbilia oligospora</name>
    <name type="common">Nematode-trapping fungus</name>
    <name type="synonym">Arthrobotrys oligospora</name>
    <dbReference type="NCBI Taxonomy" id="2813651"/>
    <lineage>
        <taxon>Eukaryota</taxon>
        <taxon>Fungi</taxon>
        <taxon>Dikarya</taxon>
        <taxon>Ascomycota</taxon>
        <taxon>Pezizomycotina</taxon>
        <taxon>Orbiliomycetes</taxon>
        <taxon>Orbiliales</taxon>
        <taxon>Orbiliaceae</taxon>
        <taxon>Orbilia</taxon>
    </lineage>
</organism>
<reference evidence="2 3" key="1">
    <citation type="submission" date="2019-06" db="EMBL/GenBank/DDBJ databases">
        <authorList>
            <person name="Palmer J.M."/>
        </authorList>
    </citation>
    <scope>NUCLEOTIDE SEQUENCE [LARGE SCALE GENOMIC DNA]</scope>
    <source>
        <strain evidence="2 3">TWF102</strain>
    </source>
</reference>
<evidence type="ECO:0000256" key="1">
    <source>
        <dbReference type="SAM" id="MobiDB-lite"/>
    </source>
</evidence>
<feature type="region of interest" description="Disordered" evidence="1">
    <location>
        <begin position="1"/>
        <end position="22"/>
    </location>
</feature>
<dbReference type="EMBL" id="WIQW01000037">
    <property type="protein sequence ID" value="KAF3096445.1"/>
    <property type="molecule type" value="Genomic_DNA"/>
</dbReference>